<dbReference type="InterPro" id="IPR035979">
    <property type="entry name" value="RBD_domain_sf"/>
</dbReference>
<evidence type="ECO:0000256" key="3">
    <source>
        <dbReference type="ARBA" id="ARBA00022833"/>
    </source>
</evidence>
<dbReference type="InterPro" id="IPR000504">
    <property type="entry name" value="RRM_dom"/>
</dbReference>
<dbReference type="GO" id="GO:0003723">
    <property type="term" value="F:RNA binding"/>
    <property type="evidence" value="ECO:0007669"/>
    <property type="project" value="UniProtKB-UniRule"/>
</dbReference>
<dbReference type="InterPro" id="IPR050621">
    <property type="entry name" value="Tudor_domain_containing"/>
</dbReference>
<evidence type="ECO:0000256" key="4">
    <source>
        <dbReference type="ARBA" id="ARBA00022884"/>
    </source>
</evidence>
<dbReference type="CDD" id="cd00590">
    <property type="entry name" value="RRM_SF"/>
    <property type="match status" value="1"/>
</dbReference>
<dbReference type="SMART" id="SM00333">
    <property type="entry name" value="TUDOR"/>
    <property type="match status" value="3"/>
</dbReference>
<dbReference type="InterPro" id="IPR002999">
    <property type="entry name" value="Tudor"/>
</dbReference>
<dbReference type="GO" id="GO:0005737">
    <property type="term" value="C:cytoplasm"/>
    <property type="evidence" value="ECO:0007669"/>
    <property type="project" value="UniProtKB-ARBA"/>
</dbReference>
<evidence type="ECO:0000256" key="2">
    <source>
        <dbReference type="ARBA" id="ARBA00022771"/>
    </source>
</evidence>
<keyword evidence="4 6" id="KW-0694">RNA-binding</keyword>
<dbReference type="InterPro" id="IPR002893">
    <property type="entry name" value="Znf_MYND"/>
</dbReference>
<name>A0AAD9RNR2_9HYME</name>
<dbReference type="Gene3D" id="6.10.140.2220">
    <property type="match status" value="1"/>
</dbReference>
<dbReference type="PANTHER" id="PTHR22948:SF76">
    <property type="entry name" value="FI20010P1-RELATED"/>
    <property type="match status" value="1"/>
</dbReference>
<dbReference type="PROSITE" id="PS50865">
    <property type="entry name" value="ZF_MYND_2"/>
    <property type="match status" value="1"/>
</dbReference>
<reference evidence="10" key="1">
    <citation type="submission" date="2021-08" db="EMBL/GenBank/DDBJ databases">
        <authorList>
            <person name="Misof B."/>
            <person name="Oliver O."/>
            <person name="Podsiadlowski L."/>
            <person name="Donath A."/>
            <person name="Peters R."/>
            <person name="Mayer C."/>
            <person name="Rust J."/>
            <person name="Gunkel S."/>
            <person name="Lesny P."/>
            <person name="Martin S."/>
            <person name="Oeyen J.P."/>
            <person name="Petersen M."/>
            <person name="Panagiotis P."/>
            <person name="Wilbrandt J."/>
            <person name="Tanja T."/>
        </authorList>
    </citation>
    <scope>NUCLEOTIDE SEQUENCE</scope>
    <source>
        <strain evidence="10">GBR_01_08_01A</strain>
        <tissue evidence="10">Thorax + abdomen</tissue>
    </source>
</reference>
<dbReference type="PROSITE" id="PS50102">
    <property type="entry name" value="RRM"/>
    <property type="match status" value="1"/>
</dbReference>
<dbReference type="PROSITE" id="PS50304">
    <property type="entry name" value="TUDOR"/>
    <property type="match status" value="2"/>
</dbReference>
<dbReference type="SMART" id="SM00360">
    <property type="entry name" value="RRM"/>
    <property type="match status" value="1"/>
</dbReference>
<feature type="domain" description="Tudor" evidence="8">
    <location>
        <begin position="827"/>
        <end position="886"/>
    </location>
</feature>
<dbReference type="SUPFAM" id="SSF144232">
    <property type="entry name" value="HIT/MYND zinc finger-like"/>
    <property type="match status" value="1"/>
</dbReference>
<dbReference type="Pfam" id="PF00076">
    <property type="entry name" value="RRM_1"/>
    <property type="match status" value="1"/>
</dbReference>
<dbReference type="Proteomes" id="UP001258017">
    <property type="component" value="Unassembled WGS sequence"/>
</dbReference>
<comment type="caution">
    <text evidence="10">The sequence shown here is derived from an EMBL/GenBank/DDBJ whole genome shotgun (WGS) entry which is preliminary data.</text>
</comment>
<dbReference type="Pfam" id="PF01753">
    <property type="entry name" value="zf-MYND"/>
    <property type="match status" value="1"/>
</dbReference>
<dbReference type="Gene3D" id="2.30.30.140">
    <property type="match status" value="3"/>
</dbReference>
<dbReference type="SUPFAM" id="SSF63748">
    <property type="entry name" value="Tudor/PWWP/MBT"/>
    <property type="match status" value="3"/>
</dbReference>
<keyword evidence="1" id="KW-0479">Metal-binding</keyword>
<evidence type="ECO:0000259" key="7">
    <source>
        <dbReference type="PROSITE" id="PS50102"/>
    </source>
</evidence>
<dbReference type="PANTHER" id="PTHR22948">
    <property type="entry name" value="TUDOR DOMAIN CONTAINING PROTEIN"/>
    <property type="match status" value="1"/>
</dbReference>
<evidence type="ECO:0000256" key="6">
    <source>
        <dbReference type="PROSITE-ProRule" id="PRU00176"/>
    </source>
</evidence>
<sequence>MAYYQPDTEETDFTKPEEYKLYVANIPVELNEEGVKQIFNHYGKVIGLFYRPHTTWAFVTYETYREAEYALRDLHDKPPLYLKVSFGKEKTSDKMVQKKSHNQKSVESYEHLNQNPQCNNEAYEQITGKGKPINAFYKQRLQRFQLPAHRYHADDDLLYPVPTDLYTYDPYESVDPFNHANALWTRGTVTVTRDGKRHVSNGRGYTSYEIPDPHPEIETMINQVHEKRINGLYEHGQDALKHMVGKCICCAKVTKMKCERCYSFYCSRECQVVDWPRHKTECRKIPALIKDIKSLSTSSDEEHDVTLNLPRTYQNTLRRPKKSAEALLNKNAEATTNKCTDITNTKSSANKNFKNDHQINDTFKINNDTSKLSTTRKDIAKPKETLNTSDPLKVEKDLAFKKSTFLKKKQFTQVKIVEFATDGEYWIHKVDQAEVFQKMMCNLQDMAENMPKTKPVVGKMYAHKFEELWHRVNVMSINPTRIFFLDYGTINVIEDDDFREITLENIEPFTQKIRLSQKAQETHGNLKLNDIIFVKPISFEENVIIVDIQNKETSRSSLTKLLAAPQSDDAAKSTSELSQDTKEKKSVNKSKTVLLSLPSVTEFLSESSYGLLEVHAMLQNNTYGITLLPDNLSTEFQKILYELPEHCSSAKQDNEYKVSMGELVCGQRADGDWLRGCVLALQPIQLAIIDEARVTTVQKVIPYPDKFHNICKFGVICEIAANNCKLQVSANNHYNFHVVSCSNEVVIEIEVKEQKVKGVIKLWEPRLEQSGVKLFELKSGTEVCITSYRNQSTLYVRSLQPEDQEKFHKIMQDVAKCAQSAPYLEELPVVGEMVMAQYIDNNFYRAIVIKIHEEKQDVRISYVDFGNEENTFWTNLKVLPAALKLHPSCAAKVILKDVPTDAAMNEDTSNYLIDLTGREVPLICNFSGIPSKDGVSLTLANGESINDKIKQLLTPSWEKSQEEDTTVYMSKDIKSAELVSSDQNHVIVLSTIKEGMTYAMCPLDIDLMTNVYDVLPGLMSEYCVKANYYVPRKDELCLALYEDHWYRTVCISPSVTVKKCKLFFLDYGSVEEVPHENIRAMTKDFLTPASLSSVCNVVNLVPNSENAKIPSNILKRISELVSPGCRVLIKVVQTLDDGLYTVELPEVRDKLIEENLIPSS</sequence>
<proteinExistence type="predicted"/>
<dbReference type="FunFam" id="2.30.30.140:FF:000018">
    <property type="entry name" value="Serine/threonine-protein kinase 31"/>
    <property type="match status" value="1"/>
</dbReference>
<evidence type="ECO:0000313" key="11">
    <source>
        <dbReference type="Proteomes" id="UP001258017"/>
    </source>
</evidence>
<keyword evidence="2 5" id="KW-0863">Zinc-finger</keyword>
<dbReference type="Gene3D" id="3.30.70.330">
    <property type="match status" value="1"/>
</dbReference>
<accession>A0AAD9RNR2</accession>
<feature type="domain" description="RRM" evidence="7">
    <location>
        <begin position="19"/>
        <end position="89"/>
    </location>
</feature>
<dbReference type="CDD" id="cd20379">
    <property type="entry name" value="Tudor_dTUD-like"/>
    <property type="match status" value="1"/>
</dbReference>
<evidence type="ECO:0000313" key="10">
    <source>
        <dbReference type="EMBL" id="KAK2582880.1"/>
    </source>
</evidence>
<dbReference type="EMBL" id="JAIFRP010000030">
    <property type="protein sequence ID" value="KAK2582880.1"/>
    <property type="molecule type" value="Genomic_DNA"/>
</dbReference>
<dbReference type="GO" id="GO:0008270">
    <property type="term" value="F:zinc ion binding"/>
    <property type="evidence" value="ECO:0007669"/>
    <property type="project" value="UniProtKB-KW"/>
</dbReference>
<evidence type="ECO:0000256" key="1">
    <source>
        <dbReference type="ARBA" id="ARBA00022723"/>
    </source>
</evidence>
<dbReference type="InterPro" id="IPR035437">
    <property type="entry name" value="SNase_OB-fold_sf"/>
</dbReference>
<feature type="domain" description="Tudor" evidence="8">
    <location>
        <begin position="1030"/>
        <end position="1088"/>
    </location>
</feature>
<protein>
    <recommendedName>
        <fullName evidence="12">Tudor domain-containing protein 1</fullName>
    </recommendedName>
</protein>
<evidence type="ECO:0000259" key="8">
    <source>
        <dbReference type="PROSITE" id="PS50304"/>
    </source>
</evidence>
<evidence type="ECO:0000256" key="5">
    <source>
        <dbReference type="PROSITE-ProRule" id="PRU00134"/>
    </source>
</evidence>
<dbReference type="SUPFAM" id="SSF54928">
    <property type="entry name" value="RNA-binding domain, RBD"/>
    <property type="match status" value="1"/>
</dbReference>
<dbReference type="InterPro" id="IPR012677">
    <property type="entry name" value="Nucleotide-bd_a/b_plait_sf"/>
</dbReference>
<gene>
    <name evidence="10" type="ORF">KPH14_008956</name>
</gene>
<reference evidence="10" key="2">
    <citation type="journal article" date="2023" name="Commun. Biol.">
        <title>Intrasexual cuticular hydrocarbon dimorphism in a wasp sheds light on hydrocarbon biosynthesis genes in Hymenoptera.</title>
        <authorList>
            <person name="Moris V.C."/>
            <person name="Podsiadlowski L."/>
            <person name="Martin S."/>
            <person name="Oeyen J.P."/>
            <person name="Donath A."/>
            <person name="Petersen M."/>
            <person name="Wilbrandt J."/>
            <person name="Misof B."/>
            <person name="Liedtke D."/>
            <person name="Thamm M."/>
            <person name="Scheiner R."/>
            <person name="Schmitt T."/>
            <person name="Niehuis O."/>
        </authorList>
    </citation>
    <scope>NUCLEOTIDE SEQUENCE</scope>
    <source>
        <strain evidence="10">GBR_01_08_01A</strain>
    </source>
</reference>
<dbReference type="Pfam" id="PF00567">
    <property type="entry name" value="TUDOR"/>
    <property type="match status" value="3"/>
</dbReference>
<evidence type="ECO:0008006" key="12">
    <source>
        <dbReference type="Google" id="ProtNLM"/>
    </source>
</evidence>
<dbReference type="AlphaFoldDB" id="A0AAD9RNR2"/>
<keyword evidence="11" id="KW-1185">Reference proteome</keyword>
<dbReference type="Gene3D" id="2.40.50.90">
    <property type="match status" value="1"/>
</dbReference>
<evidence type="ECO:0000259" key="9">
    <source>
        <dbReference type="PROSITE" id="PS50865"/>
    </source>
</evidence>
<organism evidence="10 11">
    <name type="scientific">Odynerus spinipes</name>
    <dbReference type="NCBI Taxonomy" id="1348599"/>
    <lineage>
        <taxon>Eukaryota</taxon>
        <taxon>Metazoa</taxon>
        <taxon>Ecdysozoa</taxon>
        <taxon>Arthropoda</taxon>
        <taxon>Hexapoda</taxon>
        <taxon>Insecta</taxon>
        <taxon>Pterygota</taxon>
        <taxon>Neoptera</taxon>
        <taxon>Endopterygota</taxon>
        <taxon>Hymenoptera</taxon>
        <taxon>Apocrita</taxon>
        <taxon>Aculeata</taxon>
        <taxon>Vespoidea</taxon>
        <taxon>Vespidae</taxon>
        <taxon>Eumeninae</taxon>
        <taxon>Odynerus</taxon>
    </lineage>
</organism>
<keyword evidence="3" id="KW-0862">Zinc</keyword>
<feature type="domain" description="MYND-type" evidence="9">
    <location>
        <begin position="247"/>
        <end position="282"/>
    </location>
</feature>